<evidence type="ECO:0008006" key="3">
    <source>
        <dbReference type="Google" id="ProtNLM"/>
    </source>
</evidence>
<name>A0AA40RW62_STUST</name>
<evidence type="ECO:0000313" key="1">
    <source>
        <dbReference type="EMBL" id="MBA1306842.1"/>
    </source>
</evidence>
<dbReference type="AlphaFoldDB" id="A0AA40RW62"/>
<dbReference type="EMBL" id="JAAMRD010000022">
    <property type="protein sequence ID" value="MBA1306842.1"/>
    <property type="molecule type" value="Genomic_DNA"/>
</dbReference>
<dbReference type="RefSeq" id="WP_125884159.1">
    <property type="nucleotide sequence ID" value="NZ_JAAMRD010000022.1"/>
</dbReference>
<evidence type="ECO:0000313" key="2">
    <source>
        <dbReference type="Proteomes" id="UP001138621"/>
    </source>
</evidence>
<accession>A0AA40RW62</accession>
<reference evidence="1" key="1">
    <citation type="submission" date="2020-02" db="EMBL/GenBank/DDBJ databases">
        <title>Synteny-based analysis reveals conserved mechanism for high triclosan tolerance in Pseudomonas, as well as instances of horizontal transfer.</title>
        <authorList>
            <person name="Mcfarland A.G."/>
            <person name="Bertucci H.K."/>
            <person name="Litmann E."/>
            <person name="Shen J."/>
            <person name="Huttenhower C."/>
            <person name="Hartmann E.M."/>
        </authorList>
    </citation>
    <scope>NUCLEOTIDE SEQUENCE</scope>
    <source>
        <strain evidence="1">109A1</strain>
    </source>
</reference>
<comment type="caution">
    <text evidence="1">The sequence shown here is derived from an EMBL/GenBank/DDBJ whole genome shotgun (WGS) entry which is preliminary data.</text>
</comment>
<gene>
    <name evidence="1" type="ORF">G7024_20825</name>
</gene>
<dbReference type="Pfam" id="PF15931">
    <property type="entry name" value="DUF4747"/>
    <property type="match status" value="1"/>
</dbReference>
<dbReference type="InterPro" id="IPR031832">
    <property type="entry name" value="DUF4747"/>
</dbReference>
<sequence length="293" mass="33190">MDRRGRYYLARVVKINLDQEMLMDSMVNASTISVGRFDWTITDVVDRRTEELPYVFGKLSKYAKDGHVTVIDEESRSQVGADTPNLLQASSPFVYLPEYSGIAFLHVWDGIQGDVFSRRFQKIIESAHDGIMVSCEVDPVTDYEAFTTRLRKLDEFIEISAKVFPPNPLFGRLWGGLNEYIRERNASEVSVKEHTSKPGGLKSRLIELMERIVRDKNYQPETIPAIADAAVLMAADGYGRGKVVGTQDGDEVIVRTSETQKSFLFTKEPSPSELASKAEYHLDKVVKERDMKH</sequence>
<protein>
    <recommendedName>
        <fullName evidence="3">DUF4747 family protein</fullName>
    </recommendedName>
</protein>
<proteinExistence type="predicted"/>
<dbReference type="Proteomes" id="UP001138621">
    <property type="component" value="Unassembled WGS sequence"/>
</dbReference>
<organism evidence="1 2">
    <name type="scientific">Stutzerimonas stutzeri</name>
    <name type="common">Pseudomonas stutzeri</name>
    <dbReference type="NCBI Taxonomy" id="316"/>
    <lineage>
        <taxon>Bacteria</taxon>
        <taxon>Pseudomonadati</taxon>
        <taxon>Pseudomonadota</taxon>
        <taxon>Gammaproteobacteria</taxon>
        <taxon>Pseudomonadales</taxon>
        <taxon>Pseudomonadaceae</taxon>
        <taxon>Stutzerimonas</taxon>
    </lineage>
</organism>